<organism evidence="1">
    <name type="scientific">marine sediment metagenome</name>
    <dbReference type="NCBI Taxonomy" id="412755"/>
    <lineage>
        <taxon>unclassified sequences</taxon>
        <taxon>metagenomes</taxon>
        <taxon>ecological metagenomes</taxon>
    </lineage>
</organism>
<sequence>QKGVRGVVVISAGFGESGAEGMDRQERLLETARGYGMREEREK</sequence>
<comment type="caution">
    <text evidence="1">The sequence shown here is derived from an EMBL/GenBank/DDBJ whole genome shotgun (WGS) entry which is preliminary data.</text>
</comment>
<accession>X1MRR9</accession>
<gene>
    <name evidence="1" type="ORF">S06H3_41874</name>
</gene>
<proteinExistence type="predicted"/>
<reference evidence="1" key="1">
    <citation type="journal article" date="2014" name="Front. Microbiol.">
        <title>High frequency of phylogenetically diverse reductive dehalogenase-homologous genes in deep subseafloor sedimentary metagenomes.</title>
        <authorList>
            <person name="Kawai M."/>
            <person name="Futagami T."/>
            <person name="Toyoda A."/>
            <person name="Takaki Y."/>
            <person name="Nishi S."/>
            <person name="Hori S."/>
            <person name="Arai W."/>
            <person name="Tsubouchi T."/>
            <person name="Morono Y."/>
            <person name="Uchiyama I."/>
            <person name="Ito T."/>
            <person name="Fujiyama A."/>
            <person name="Inagaki F."/>
            <person name="Takami H."/>
        </authorList>
    </citation>
    <scope>NUCLEOTIDE SEQUENCE</scope>
    <source>
        <strain evidence="1">Expedition CK06-06</strain>
    </source>
</reference>
<feature type="non-terminal residue" evidence="1">
    <location>
        <position position="1"/>
    </location>
</feature>
<dbReference type="Gene3D" id="3.40.50.720">
    <property type="entry name" value="NAD(P)-binding Rossmann-like Domain"/>
    <property type="match status" value="1"/>
</dbReference>
<dbReference type="AlphaFoldDB" id="X1MRR9"/>
<protein>
    <submittedName>
        <fullName evidence="1">Uncharacterized protein</fullName>
    </submittedName>
</protein>
<dbReference type="EMBL" id="BARV01025849">
    <property type="protein sequence ID" value="GAI34357.1"/>
    <property type="molecule type" value="Genomic_DNA"/>
</dbReference>
<name>X1MRR9_9ZZZZ</name>
<evidence type="ECO:0000313" key="1">
    <source>
        <dbReference type="EMBL" id="GAI34357.1"/>
    </source>
</evidence>